<feature type="region of interest" description="Disordered" evidence="1">
    <location>
        <begin position="220"/>
        <end position="246"/>
    </location>
</feature>
<keyword evidence="4" id="KW-1185">Reference proteome</keyword>
<feature type="chain" id="PRO_5030737722" evidence="2">
    <location>
        <begin position="45"/>
        <end position="246"/>
    </location>
</feature>
<protein>
    <submittedName>
        <fullName evidence="3">Tetratricopeptide (TPR) repeat protein</fullName>
    </submittedName>
</protein>
<organism evidence="3 4">
    <name type="scientific">Pigmentiphaga litoralis</name>
    <dbReference type="NCBI Taxonomy" id="516702"/>
    <lineage>
        <taxon>Bacteria</taxon>
        <taxon>Pseudomonadati</taxon>
        <taxon>Pseudomonadota</taxon>
        <taxon>Betaproteobacteria</taxon>
        <taxon>Burkholderiales</taxon>
        <taxon>Alcaligenaceae</taxon>
        <taxon>Pigmentiphaga</taxon>
    </lineage>
</organism>
<dbReference type="Proteomes" id="UP000542125">
    <property type="component" value="Unassembled WGS sequence"/>
</dbReference>
<dbReference type="RefSeq" id="WP_179586651.1">
    <property type="nucleotide sequence ID" value="NZ_JACBYR010000001.1"/>
</dbReference>
<dbReference type="InterPro" id="IPR011990">
    <property type="entry name" value="TPR-like_helical_dom_sf"/>
</dbReference>
<sequence length="246" mass="26105">MAPTDLVSPAAPTRPLQGVGTPLSGILAAAVLALSCLGSSSALAQTRAATPPPTVPSDADVSPWLTNLLESLKPRVDTRLPESSRAATVRLEGLLASGKAAEALPEIDARLAKSKGGDSQGEDVQMLFLKGRALNILGRPQEAKAVYTDMTQRFPELPEPWNNLAALEVADGRLEQAKMALDAALRNDPNYPVAHENMGDLFMMMAARSYNDALRLAPQNAGARNKEAGIKSLLEARTPAPQPRNR</sequence>
<dbReference type="Pfam" id="PF14559">
    <property type="entry name" value="TPR_19"/>
    <property type="match status" value="1"/>
</dbReference>
<dbReference type="SUPFAM" id="SSF48452">
    <property type="entry name" value="TPR-like"/>
    <property type="match status" value="1"/>
</dbReference>
<dbReference type="EMBL" id="JACBYR010000001">
    <property type="protein sequence ID" value="NYE83192.1"/>
    <property type="molecule type" value="Genomic_DNA"/>
</dbReference>
<name>A0A7Y9LM33_9BURK</name>
<reference evidence="3 4" key="1">
    <citation type="submission" date="2020-07" db="EMBL/GenBank/DDBJ databases">
        <title>Genomic Encyclopedia of Type Strains, Phase IV (KMG-V): Genome sequencing to study the core and pangenomes of soil and plant-associated prokaryotes.</title>
        <authorList>
            <person name="Whitman W."/>
        </authorList>
    </citation>
    <scope>NUCLEOTIDE SEQUENCE [LARGE SCALE GENOMIC DNA]</scope>
    <source>
        <strain evidence="3 4">SAS40</strain>
    </source>
</reference>
<dbReference type="InterPro" id="IPR019734">
    <property type="entry name" value="TPR_rpt"/>
</dbReference>
<evidence type="ECO:0000313" key="4">
    <source>
        <dbReference type="Proteomes" id="UP000542125"/>
    </source>
</evidence>
<accession>A0A7Y9LM33</accession>
<proteinExistence type="predicted"/>
<evidence type="ECO:0000256" key="1">
    <source>
        <dbReference type="SAM" id="MobiDB-lite"/>
    </source>
</evidence>
<gene>
    <name evidence="3" type="ORF">FHW18_002463</name>
</gene>
<dbReference type="AlphaFoldDB" id="A0A7Y9LM33"/>
<dbReference type="SMART" id="SM00028">
    <property type="entry name" value="TPR"/>
    <property type="match status" value="3"/>
</dbReference>
<dbReference type="Gene3D" id="1.25.40.10">
    <property type="entry name" value="Tetratricopeptide repeat domain"/>
    <property type="match status" value="1"/>
</dbReference>
<evidence type="ECO:0000313" key="3">
    <source>
        <dbReference type="EMBL" id="NYE83192.1"/>
    </source>
</evidence>
<keyword evidence="2" id="KW-0732">Signal</keyword>
<evidence type="ECO:0000256" key="2">
    <source>
        <dbReference type="SAM" id="SignalP"/>
    </source>
</evidence>
<feature type="signal peptide" evidence="2">
    <location>
        <begin position="1"/>
        <end position="44"/>
    </location>
</feature>
<comment type="caution">
    <text evidence="3">The sequence shown here is derived from an EMBL/GenBank/DDBJ whole genome shotgun (WGS) entry which is preliminary data.</text>
</comment>